<sequence>MSEPTTIRRPAPPRPAAAGPAREWLAVDIGDGETLSAADLLRLLDRMRQELSRNLVGSPGAFVGYDSLTVPQSTVAGPGRVLVEARLMGWSEHLHDVEYRAVSVPSGAERPAATDPLLVRGTGRTLHLECS</sequence>
<dbReference type="AlphaFoldDB" id="A0A2T8FBW5"/>
<evidence type="ECO:0000256" key="1">
    <source>
        <dbReference type="SAM" id="MobiDB-lite"/>
    </source>
</evidence>
<gene>
    <name evidence="2" type="ORF">DDE18_07855</name>
</gene>
<accession>A0A2T8FBW5</accession>
<keyword evidence="3" id="KW-1185">Reference proteome</keyword>
<proteinExistence type="predicted"/>
<comment type="caution">
    <text evidence="2">The sequence shown here is derived from an EMBL/GenBank/DDBJ whole genome shotgun (WGS) entry which is preliminary data.</text>
</comment>
<feature type="region of interest" description="Disordered" evidence="1">
    <location>
        <begin position="1"/>
        <end position="20"/>
    </location>
</feature>
<dbReference type="RefSeq" id="WP_116571688.1">
    <property type="nucleotide sequence ID" value="NZ_QDGZ01000003.1"/>
</dbReference>
<dbReference type="EMBL" id="QDGZ01000003">
    <property type="protein sequence ID" value="PVG83208.1"/>
    <property type="molecule type" value="Genomic_DNA"/>
</dbReference>
<organism evidence="2 3">
    <name type="scientific">Nocardioides gansuensis</name>
    <dbReference type="NCBI Taxonomy" id="2138300"/>
    <lineage>
        <taxon>Bacteria</taxon>
        <taxon>Bacillati</taxon>
        <taxon>Actinomycetota</taxon>
        <taxon>Actinomycetes</taxon>
        <taxon>Propionibacteriales</taxon>
        <taxon>Nocardioidaceae</taxon>
        <taxon>Nocardioides</taxon>
    </lineage>
</organism>
<dbReference type="Proteomes" id="UP000246018">
    <property type="component" value="Unassembled WGS sequence"/>
</dbReference>
<name>A0A2T8FBW5_9ACTN</name>
<reference evidence="2 3" key="1">
    <citation type="submission" date="2018-04" db="EMBL/GenBank/DDBJ databases">
        <title>Genome of Nocardioides gansuensis WSJ-1.</title>
        <authorList>
            <person name="Wu S."/>
            <person name="Wang G."/>
        </authorList>
    </citation>
    <scope>NUCLEOTIDE SEQUENCE [LARGE SCALE GENOMIC DNA]</scope>
    <source>
        <strain evidence="2 3">WSJ-1</strain>
    </source>
</reference>
<evidence type="ECO:0000313" key="2">
    <source>
        <dbReference type="EMBL" id="PVG83208.1"/>
    </source>
</evidence>
<evidence type="ECO:0000313" key="3">
    <source>
        <dbReference type="Proteomes" id="UP000246018"/>
    </source>
</evidence>
<protein>
    <submittedName>
        <fullName evidence="2">Uncharacterized protein</fullName>
    </submittedName>
</protein>